<evidence type="ECO:0000256" key="18">
    <source>
        <dbReference type="ARBA" id="ARBA00048647"/>
    </source>
</evidence>
<evidence type="ECO:0000256" key="16">
    <source>
        <dbReference type="ARBA" id="ARBA00033083"/>
    </source>
</evidence>
<dbReference type="EMBL" id="JAPWTK010000001">
    <property type="protein sequence ID" value="KAJ8963340.1"/>
    <property type="molecule type" value="Genomic_DNA"/>
</dbReference>
<keyword evidence="11" id="KW-0325">Glycoprotein</keyword>
<dbReference type="GO" id="GO:0006004">
    <property type="term" value="P:fucose metabolic process"/>
    <property type="evidence" value="ECO:0007669"/>
    <property type="project" value="UniProtKB-KW"/>
</dbReference>
<accession>A0AAV8ZHD1</accession>
<evidence type="ECO:0000256" key="14">
    <source>
        <dbReference type="ARBA" id="ARBA00025803"/>
    </source>
</evidence>
<proteinExistence type="inferred from homology"/>
<protein>
    <recommendedName>
        <fullName evidence="15">GDP-fucose protein O-fucosyltransferase 2</fullName>
        <ecNumber evidence="4">2.4.1.221</ecNumber>
    </recommendedName>
    <alternativeName>
        <fullName evidence="16">Peptide-O-fucosyltransferase 2</fullName>
    </alternativeName>
</protein>
<evidence type="ECO:0000256" key="17">
    <source>
        <dbReference type="ARBA" id="ARBA00047273"/>
    </source>
</evidence>
<evidence type="ECO:0000256" key="15">
    <source>
        <dbReference type="ARBA" id="ARBA00026232"/>
    </source>
</evidence>
<keyword evidence="12" id="KW-0294">Fucose metabolism</keyword>
<dbReference type="GO" id="GO:0005783">
    <property type="term" value="C:endoplasmic reticulum"/>
    <property type="evidence" value="ECO:0007669"/>
    <property type="project" value="UniProtKB-SubCell"/>
</dbReference>
<dbReference type="PANTHER" id="PTHR13398">
    <property type="entry name" value="GDP-FUCOSE PROTEIN O-FUCOSYLTRANSFERASE 2"/>
    <property type="match status" value="1"/>
</dbReference>
<dbReference type="InterPro" id="IPR019378">
    <property type="entry name" value="GDP-Fuc_O-FucTrfase"/>
</dbReference>
<evidence type="ECO:0000256" key="8">
    <source>
        <dbReference type="ARBA" id="ARBA00022824"/>
    </source>
</evidence>
<evidence type="ECO:0000256" key="12">
    <source>
        <dbReference type="ARBA" id="ARBA00023253"/>
    </source>
</evidence>
<keyword evidence="7" id="KW-0732">Signal</keyword>
<evidence type="ECO:0000256" key="2">
    <source>
        <dbReference type="ARBA" id="ARBA00004555"/>
    </source>
</evidence>
<comment type="similarity">
    <text evidence="14">Belongs to the glycosyltransferase 68 family.</text>
</comment>
<dbReference type="CDD" id="cd11298">
    <property type="entry name" value="O-FucT-2"/>
    <property type="match status" value="1"/>
</dbReference>
<keyword evidence="20" id="KW-1185">Reference proteome</keyword>
<comment type="pathway">
    <text evidence="3">Protein modification; protein glycosylation.</text>
</comment>
<keyword evidence="9" id="KW-0333">Golgi apparatus</keyword>
<evidence type="ECO:0000313" key="20">
    <source>
        <dbReference type="Proteomes" id="UP001162162"/>
    </source>
</evidence>
<name>A0AAV8ZHD1_9CUCU</name>
<dbReference type="FunFam" id="3.40.50.11350:FF:000002">
    <property type="entry name" value="GDP-fucose protein O-fucosyltransferase 2"/>
    <property type="match status" value="1"/>
</dbReference>
<feature type="non-terminal residue" evidence="19">
    <location>
        <position position="1"/>
    </location>
</feature>
<dbReference type="InterPro" id="IPR045130">
    <property type="entry name" value="OFUT2-like"/>
</dbReference>
<dbReference type="Pfam" id="PF10250">
    <property type="entry name" value="O-FucT"/>
    <property type="match status" value="1"/>
</dbReference>
<evidence type="ECO:0000256" key="9">
    <source>
        <dbReference type="ARBA" id="ARBA00023034"/>
    </source>
</evidence>
<evidence type="ECO:0000256" key="4">
    <source>
        <dbReference type="ARBA" id="ARBA00012196"/>
    </source>
</evidence>
<evidence type="ECO:0000256" key="6">
    <source>
        <dbReference type="ARBA" id="ARBA00022679"/>
    </source>
</evidence>
<evidence type="ECO:0000256" key="5">
    <source>
        <dbReference type="ARBA" id="ARBA00022676"/>
    </source>
</evidence>
<keyword evidence="10" id="KW-1015">Disulfide bond</keyword>
<dbReference type="AlphaFoldDB" id="A0AAV8ZHD1"/>
<gene>
    <name evidence="19" type="ORF">NQ318_018812</name>
</gene>
<reference evidence="19" key="1">
    <citation type="journal article" date="2023" name="Insect Mol. Biol.">
        <title>Genome sequencing provides insights into the evolution of gene families encoding plant cell wall-degrading enzymes in longhorned beetles.</title>
        <authorList>
            <person name="Shin N.R."/>
            <person name="Okamura Y."/>
            <person name="Kirsch R."/>
            <person name="Pauchet Y."/>
        </authorList>
    </citation>
    <scope>NUCLEOTIDE SEQUENCE</scope>
    <source>
        <strain evidence="19">AMC_N1</strain>
    </source>
</reference>
<dbReference type="PANTHER" id="PTHR13398:SF0">
    <property type="entry name" value="GDP-FUCOSE PROTEIN O-FUCOSYLTRANSFERASE 2"/>
    <property type="match status" value="1"/>
</dbReference>
<dbReference type="Gene3D" id="3.40.50.11350">
    <property type="match status" value="1"/>
</dbReference>
<comment type="catalytic activity">
    <reaction evidence="17">
        <text>L-threonyl-[protein] + GDP-beta-L-fucose = 3-O-(alpha-L-fucosyl)-L-threonyl-[protein] + GDP + H(+)</text>
        <dbReference type="Rhea" id="RHEA:70491"/>
        <dbReference type="Rhea" id="RHEA-COMP:11060"/>
        <dbReference type="Rhea" id="RHEA-COMP:17915"/>
        <dbReference type="ChEBI" id="CHEBI:15378"/>
        <dbReference type="ChEBI" id="CHEBI:30013"/>
        <dbReference type="ChEBI" id="CHEBI:57273"/>
        <dbReference type="ChEBI" id="CHEBI:58189"/>
        <dbReference type="ChEBI" id="CHEBI:189631"/>
        <dbReference type="EC" id="2.4.1.221"/>
    </reaction>
    <physiologicalReaction direction="left-to-right" evidence="17">
        <dbReference type="Rhea" id="RHEA:70492"/>
    </physiologicalReaction>
</comment>
<comment type="caution">
    <text evidence="19">The sequence shown here is derived from an EMBL/GenBank/DDBJ whole genome shotgun (WGS) entry which is preliminary data.</text>
</comment>
<dbReference type="EC" id="2.4.1.221" evidence="4"/>
<organism evidence="19 20">
    <name type="scientific">Aromia moschata</name>
    <dbReference type="NCBI Taxonomy" id="1265417"/>
    <lineage>
        <taxon>Eukaryota</taxon>
        <taxon>Metazoa</taxon>
        <taxon>Ecdysozoa</taxon>
        <taxon>Arthropoda</taxon>
        <taxon>Hexapoda</taxon>
        <taxon>Insecta</taxon>
        <taxon>Pterygota</taxon>
        <taxon>Neoptera</taxon>
        <taxon>Endopterygota</taxon>
        <taxon>Coleoptera</taxon>
        <taxon>Polyphaga</taxon>
        <taxon>Cucujiformia</taxon>
        <taxon>Chrysomeloidea</taxon>
        <taxon>Cerambycidae</taxon>
        <taxon>Cerambycinae</taxon>
        <taxon>Callichromatini</taxon>
        <taxon>Aromia</taxon>
    </lineage>
</organism>
<keyword evidence="6" id="KW-0808">Transferase</keyword>
<evidence type="ECO:0000256" key="1">
    <source>
        <dbReference type="ARBA" id="ARBA00004240"/>
    </source>
</evidence>
<keyword evidence="5" id="KW-0328">Glycosyltransferase</keyword>
<keyword evidence="13" id="KW-0119">Carbohydrate metabolism</keyword>
<evidence type="ECO:0000256" key="7">
    <source>
        <dbReference type="ARBA" id="ARBA00022729"/>
    </source>
</evidence>
<keyword evidence="8" id="KW-0256">Endoplasmic reticulum</keyword>
<comment type="catalytic activity">
    <reaction evidence="18">
        <text>L-seryl-[protein] + GDP-beta-L-fucose = 3-O-(alpha-L-fucosyl)-L-seryl-[protein] + GDP + H(+)</text>
        <dbReference type="Rhea" id="RHEA:63644"/>
        <dbReference type="Rhea" id="RHEA-COMP:9863"/>
        <dbReference type="Rhea" id="RHEA-COMP:17914"/>
        <dbReference type="ChEBI" id="CHEBI:15378"/>
        <dbReference type="ChEBI" id="CHEBI:29999"/>
        <dbReference type="ChEBI" id="CHEBI:57273"/>
        <dbReference type="ChEBI" id="CHEBI:58189"/>
        <dbReference type="ChEBI" id="CHEBI:189632"/>
        <dbReference type="EC" id="2.4.1.221"/>
    </reaction>
    <physiologicalReaction direction="left-to-right" evidence="18">
        <dbReference type="Rhea" id="RHEA:63645"/>
    </physiologicalReaction>
</comment>
<evidence type="ECO:0000256" key="13">
    <source>
        <dbReference type="ARBA" id="ARBA00023277"/>
    </source>
</evidence>
<dbReference type="GO" id="GO:0046922">
    <property type="term" value="F:peptide-O-fucosyltransferase activity"/>
    <property type="evidence" value="ECO:0007669"/>
    <property type="project" value="UniProtKB-EC"/>
</dbReference>
<dbReference type="Gene3D" id="3.40.50.11340">
    <property type="match status" value="1"/>
</dbReference>
<evidence type="ECO:0000313" key="19">
    <source>
        <dbReference type="EMBL" id="KAJ8963340.1"/>
    </source>
</evidence>
<dbReference type="Proteomes" id="UP001162162">
    <property type="component" value="Unassembled WGS sequence"/>
</dbReference>
<evidence type="ECO:0000256" key="10">
    <source>
        <dbReference type="ARBA" id="ARBA00023157"/>
    </source>
</evidence>
<sequence>YGISQNDDVCYKDDYNCSKTNQFRYLFYDVNPPEGFNLRRDVYMRFAALAHRMQKSKNPKINNFKLVLPPWSRLMHWSYNEIPEHIPWALYFDLYSLKSFAPVIEMHEFFTEYQAKYSEVVIEEVYTLQHFEDMFETGNFEDRFKIDQCRSDYAISFFHYENITGRDFYCLSYHGPATKLEEIFLNTTAQTILINHAEVALHEFFGDKLYWQVRRSMRFNKELKKVAADFRETYLNSTDDADNTVLPEKWVEEKPKRSAIGGPYLAVHLRRRDFVRSRPNDSPSLTDVAQQIEKKLKELHLNTVFIATDGTEEEFDELSKALRLYRVLRYVAPHSIKRKFKEGGVAILDQIICSHARYFIGTHESTFSFRIQEEREIMGFAPETTFNALCKNGNNCSKPSVWKIVY</sequence>
<dbReference type="GO" id="GO:0005794">
    <property type="term" value="C:Golgi apparatus"/>
    <property type="evidence" value="ECO:0007669"/>
    <property type="project" value="UniProtKB-SubCell"/>
</dbReference>
<comment type="subcellular location">
    <subcellularLocation>
        <location evidence="1">Endoplasmic reticulum</location>
    </subcellularLocation>
    <subcellularLocation>
        <location evidence="2">Golgi apparatus</location>
    </subcellularLocation>
</comment>
<evidence type="ECO:0000256" key="11">
    <source>
        <dbReference type="ARBA" id="ARBA00023180"/>
    </source>
</evidence>
<evidence type="ECO:0000256" key="3">
    <source>
        <dbReference type="ARBA" id="ARBA00004922"/>
    </source>
</evidence>